<proteinExistence type="predicted"/>
<evidence type="ECO:0000313" key="3">
    <source>
        <dbReference type="Proteomes" id="UP000011669"/>
    </source>
</evidence>
<dbReference type="EMBL" id="AOMD01000002">
    <property type="protein sequence ID" value="EMA47960.1"/>
    <property type="molecule type" value="Genomic_DNA"/>
</dbReference>
<organism evidence="2 3">
    <name type="scientific">Halococcus saccharolyticus DSM 5350</name>
    <dbReference type="NCBI Taxonomy" id="1227455"/>
    <lineage>
        <taxon>Archaea</taxon>
        <taxon>Methanobacteriati</taxon>
        <taxon>Methanobacteriota</taxon>
        <taxon>Stenosarchaea group</taxon>
        <taxon>Halobacteria</taxon>
        <taxon>Halobacteriales</taxon>
        <taxon>Halococcaceae</taxon>
        <taxon>Halococcus</taxon>
    </lineage>
</organism>
<sequence>MNEELPDPEQYRMIRMTAHQYLDRARQETDEPLGMSIELSVEDDELWAYRIHVYERDQPDHEGRHWHAEGTEHELEDPKLP</sequence>
<dbReference type="STRING" id="1227455.C449_00770"/>
<comment type="caution">
    <text evidence="2">The sequence shown here is derived from an EMBL/GenBank/DDBJ whole genome shotgun (WGS) entry which is preliminary data.</text>
</comment>
<dbReference type="RefSeq" id="WP_006075955.1">
    <property type="nucleotide sequence ID" value="NZ_AOMD01000002.1"/>
</dbReference>
<name>M0MU32_9EURY</name>
<evidence type="ECO:0000256" key="1">
    <source>
        <dbReference type="SAM" id="MobiDB-lite"/>
    </source>
</evidence>
<feature type="region of interest" description="Disordered" evidence="1">
    <location>
        <begin position="58"/>
        <end position="81"/>
    </location>
</feature>
<protein>
    <submittedName>
        <fullName evidence="2">Uncharacterized protein</fullName>
    </submittedName>
</protein>
<dbReference type="PATRIC" id="fig|1227455.4.peg.158"/>
<reference evidence="2 3" key="1">
    <citation type="journal article" date="2014" name="PLoS Genet.">
        <title>Phylogenetically driven sequencing of extremely halophilic archaea reveals strategies for static and dynamic osmo-response.</title>
        <authorList>
            <person name="Becker E.A."/>
            <person name="Seitzer P.M."/>
            <person name="Tritt A."/>
            <person name="Larsen D."/>
            <person name="Krusor M."/>
            <person name="Yao A.I."/>
            <person name="Wu D."/>
            <person name="Madern D."/>
            <person name="Eisen J.A."/>
            <person name="Darling A.E."/>
            <person name="Facciotti M.T."/>
        </authorList>
    </citation>
    <scope>NUCLEOTIDE SEQUENCE [LARGE SCALE GENOMIC DNA]</scope>
    <source>
        <strain evidence="2 3">DSM 5350</strain>
    </source>
</reference>
<dbReference type="InParanoid" id="M0MU32"/>
<dbReference type="AlphaFoldDB" id="M0MU32"/>
<dbReference type="Proteomes" id="UP000011669">
    <property type="component" value="Unassembled WGS sequence"/>
</dbReference>
<keyword evidence="3" id="KW-1185">Reference proteome</keyword>
<evidence type="ECO:0000313" key="2">
    <source>
        <dbReference type="EMBL" id="EMA47960.1"/>
    </source>
</evidence>
<accession>M0MU32</accession>
<gene>
    <name evidence="2" type="ORF">C449_00770</name>
</gene>